<evidence type="ECO:0000256" key="4">
    <source>
        <dbReference type="ARBA" id="ARBA00022679"/>
    </source>
</evidence>
<dbReference type="InterPro" id="IPR001173">
    <property type="entry name" value="Glyco_trans_2-like"/>
</dbReference>
<dbReference type="Proteomes" id="UP000266698">
    <property type="component" value="Unassembled WGS sequence"/>
</dbReference>
<dbReference type="PANTHER" id="PTHR43179">
    <property type="entry name" value="RHAMNOSYLTRANSFERASE WBBL"/>
    <property type="match status" value="1"/>
</dbReference>
<evidence type="ECO:0000259" key="5">
    <source>
        <dbReference type="Pfam" id="PF00535"/>
    </source>
</evidence>
<dbReference type="GO" id="GO:0016757">
    <property type="term" value="F:glycosyltransferase activity"/>
    <property type="evidence" value="ECO:0007669"/>
    <property type="project" value="UniProtKB-KW"/>
</dbReference>
<dbReference type="Pfam" id="PF00535">
    <property type="entry name" value="Glycos_transf_2"/>
    <property type="match status" value="1"/>
</dbReference>
<dbReference type="Gene3D" id="3.90.550.10">
    <property type="entry name" value="Spore Coat Polysaccharide Biosynthesis Protein SpsA, Chain A"/>
    <property type="match status" value="1"/>
</dbReference>
<reference evidence="6 7" key="1">
    <citation type="submission" date="2018-08" db="EMBL/GenBank/DDBJ databases">
        <title>A genome reference for cultivated species of the human gut microbiota.</title>
        <authorList>
            <person name="Zou Y."/>
            <person name="Xue W."/>
            <person name="Luo G."/>
        </authorList>
    </citation>
    <scope>NUCLEOTIDE SEQUENCE [LARGE SCALE GENOMIC DNA]</scope>
    <source>
        <strain evidence="6 7">AF36-2BH</strain>
    </source>
</reference>
<feature type="domain" description="Glycosyltransferase 2-like" evidence="5">
    <location>
        <begin position="8"/>
        <end position="174"/>
    </location>
</feature>
<evidence type="ECO:0000313" key="6">
    <source>
        <dbReference type="EMBL" id="RHL81450.1"/>
    </source>
</evidence>
<dbReference type="EMBL" id="QRPB01000004">
    <property type="protein sequence ID" value="RHL81450.1"/>
    <property type="molecule type" value="Genomic_DNA"/>
</dbReference>
<dbReference type="SUPFAM" id="SSF53448">
    <property type="entry name" value="Nucleotide-diphospho-sugar transferases"/>
    <property type="match status" value="1"/>
</dbReference>
<dbReference type="AlphaFoldDB" id="A0A396FN42"/>
<name>A0A396FN42_9FIRM</name>
<dbReference type="InterPro" id="IPR029044">
    <property type="entry name" value="Nucleotide-diphossugar_trans"/>
</dbReference>
<keyword evidence="4 6" id="KW-0808">Transferase</keyword>
<comment type="similarity">
    <text evidence="2">Belongs to the glycosyltransferase 2 family.</text>
</comment>
<evidence type="ECO:0000256" key="3">
    <source>
        <dbReference type="ARBA" id="ARBA00022676"/>
    </source>
</evidence>
<dbReference type="CDD" id="cd04186">
    <property type="entry name" value="GT_2_like_c"/>
    <property type="match status" value="1"/>
</dbReference>
<evidence type="ECO:0000313" key="7">
    <source>
        <dbReference type="Proteomes" id="UP000266698"/>
    </source>
</evidence>
<comment type="caution">
    <text evidence="6">The sequence shown here is derived from an EMBL/GenBank/DDBJ whole genome shotgun (WGS) entry which is preliminary data.</text>
</comment>
<proteinExistence type="inferred from homology"/>
<evidence type="ECO:0000256" key="2">
    <source>
        <dbReference type="ARBA" id="ARBA00006739"/>
    </source>
</evidence>
<keyword evidence="3" id="KW-0328">Glycosyltransferase</keyword>
<protein>
    <submittedName>
        <fullName evidence="6">Glycosyltransferase family 2 protein</fullName>
    </submittedName>
</protein>
<sequence length="284" mass="32785">MNNDTIGVIIINYNGASDTNDCISSISKSIGVNIIIYVVDNNSTQEDRKLLNRSYNNVKFILLDENYGFGIGNNIGIDRAISDGCEYILLINNDTIVEEDAIIKMYEHIKKNNRIGILGCTINYYDDKQKHWYYYGKILKNLGTAKNIGKAKEYGLNFVSGCCMLTRADIISKIGMFSEDYFLYYEDTDLCMRMINNGFLVEMDKDALIYHKVGQSTVHMSDIYLYYIIRNRYLFIHKNINGVSKLVAYIYSFASMLYKLLRYRRISILCGFFDFIRGKVGKNE</sequence>
<evidence type="ECO:0000256" key="1">
    <source>
        <dbReference type="ARBA" id="ARBA00004776"/>
    </source>
</evidence>
<gene>
    <name evidence="6" type="ORF">DW001_05045</name>
</gene>
<comment type="pathway">
    <text evidence="1">Cell wall biogenesis; cell wall polysaccharide biosynthesis.</text>
</comment>
<dbReference type="PANTHER" id="PTHR43179:SF12">
    <property type="entry name" value="GALACTOFURANOSYLTRANSFERASE GLFT2"/>
    <property type="match status" value="1"/>
</dbReference>
<accession>A0A396FN42</accession>
<organism evidence="6 7">
    <name type="scientific">Agathobacter rectalis</name>
    <dbReference type="NCBI Taxonomy" id="39491"/>
    <lineage>
        <taxon>Bacteria</taxon>
        <taxon>Bacillati</taxon>
        <taxon>Bacillota</taxon>
        <taxon>Clostridia</taxon>
        <taxon>Lachnospirales</taxon>
        <taxon>Lachnospiraceae</taxon>
        <taxon>Agathobacter</taxon>
    </lineage>
</organism>
<dbReference type="RefSeq" id="WP_118375151.1">
    <property type="nucleotide sequence ID" value="NZ_QRPB01000004.1"/>
</dbReference>